<evidence type="ECO:0000259" key="2">
    <source>
        <dbReference type="Pfam" id="PF24201"/>
    </source>
</evidence>
<protein>
    <recommendedName>
        <fullName evidence="2">DUF7426 domain-containing protein</fullName>
    </recommendedName>
</protein>
<reference evidence="4" key="1">
    <citation type="journal article" date="2019" name="Int. J. Syst. Evol. Microbiol.">
        <title>The Global Catalogue of Microorganisms (GCM) 10K type strain sequencing project: providing services to taxonomists for standard genome sequencing and annotation.</title>
        <authorList>
            <consortium name="The Broad Institute Genomics Platform"/>
            <consortium name="The Broad Institute Genome Sequencing Center for Infectious Disease"/>
            <person name="Wu L."/>
            <person name="Ma J."/>
        </authorList>
    </citation>
    <scope>NUCLEOTIDE SEQUENCE [LARGE SCALE GENOMIC DNA]</scope>
    <source>
        <strain evidence="4">CCM 7044</strain>
    </source>
</reference>
<comment type="caution">
    <text evidence="3">The sequence shown here is derived from an EMBL/GenBank/DDBJ whole genome shotgun (WGS) entry which is preliminary data.</text>
</comment>
<feature type="domain" description="DUF7426" evidence="2">
    <location>
        <begin position="16"/>
        <end position="140"/>
    </location>
</feature>
<evidence type="ECO:0000313" key="3">
    <source>
        <dbReference type="EMBL" id="MFD2792586.1"/>
    </source>
</evidence>
<gene>
    <name evidence="3" type="ORF">ACFS27_03395</name>
</gene>
<proteinExistence type="predicted"/>
<evidence type="ECO:0000313" key="4">
    <source>
        <dbReference type="Proteomes" id="UP001597479"/>
    </source>
</evidence>
<name>A0ABW5VMQ2_9MICO</name>
<organism evidence="3 4">
    <name type="scientific">Promicromonospora vindobonensis</name>
    <dbReference type="NCBI Taxonomy" id="195748"/>
    <lineage>
        <taxon>Bacteria</taxon>
        <taxon>Bacillati</taxon>
        <taxon>Actinomycetota</taxon>
        <taxon>Actinomycetes</taxon>
        <taxon>Micrococcales</taxon>
        <taxon>Promicromonosporaceae</taxon>
        <taxon>Promicromonospora</taxon>
    </lineage>
</organism>
<sequence>MRLEGLSDVLASVEADSSLELPFGGRTYTVRPPTAARGLRCATYLAARQIEDEAERAEVRMQALDGGTLADLALGEEALAEMSDLSGPVLHQLAWVALVAWVNGEAAANRYVAAVAEQRAGTAEAEATPPKARARRSPKRSGTSTASARKTPTRASGPAGTESRPS</sequence>
<accession>A0ABW5VMQ2</accession>
<dbReference type="InterPro" id="IPR055849">
    <property type="entry name" value="DUF7426"/>
</dbReference>
<dbReference type="Proteomes" id="UP001597479">
    <property type="component" value="Unassembled WGS sequence"/>
</dbReference>
<feature type="region of interest" description="Disordered" evidence="1">
    <location>
        <begin position="120"/>
        <end position="166"/>
    </location>
</feature>
<evidence type="ECO:0000256" key="1">
    <source>
        <dbReference type="SAM" id="MobiDB-lite"/>
    </source>
</evidence>
<feature type="compositionally biased region" description="Polar residues" evidence="1">
    <location>
        <begin position="142"/>
        <end position="154"/>
    </location>
</feature>
<dbReference type="Pfam" id="PF24201">
    <property type="entry name" value="DUF7426"/>
    <property type="match status" value="1"/>
</dbReference>
<keyword evidence="4" id="KW-1185">Reference proteome</keyword>
<dbReference type="EMBL" id="JBHUOG010000001">
    <property type="protein sequence ID" value="MFD2792586.1"/>
    <property type="molecule type" value="Genomic_DNA"/>
</dbReference>
<dbReference type="RefSeq" id="WP_377180351.1">
    <property type="nucleotide sequence ID" value="NZ_JBHUOG010000001.1"/>
</dbReference>